<proteinExistence type="predicted"/>
<gene>
    <name evidence="1" type="ORF">BDN72DRAFT_862162</name>
</gene>
<reference evidence="1 2" key="1">
    <citation type="journal article" date="2019" name="Nat. Ecol. Evol.">
        <title>Megaphylogeny resolves global patterns of mushroom evolution.</title>
        <authorList>
            <person name="Varga T."/>
            <person name="Krizsan K."/>
            <person name="Foldi C."/>
            <person name="Dima B."/>
            <person name="Sanchez-Garcia M."/>
            <person name="Sanchez-Ramirez S."/>
            <person name="Szollosi G.J."/>
            <person name="Szarkandi J.G."/>
            <person name="Papp V."/>
            <person name="Albert L."/>
            <person name="Andreopoulos W."/>
            <person name="Angelini C."/>
            <person name="Antonin V."/>
            <person name="Barry K.W."/>
            <person name="Bougher N.L."/>
            <person name="Buchanan P."/>
            <person name="Buyck B."/>
            <person name="Bense V."/>
            <person name="Catcheside P."/>
            <person name="Chovatia M."/>
            <person name="Cooper J."/>
            <person name="Damon W."/>
            <person name="Desjardin D."/>
            <person name="Finy P."/>
            <person name="Geml J."/>
            <person name="Haridas S."/>
            <person name="Hughes K."/>
            <person name="Justo A."/>
            <person name="Karasinski D."/>
            <person name="Kautmanova I."/>
            <person name="Kiss B."/>
            <person name="Kocsube S."/>
            <person name="Kotiranta H."/>
            <person name="LaButti K.M."/>
            <person name="Lechner B.E."/>
            <person name="Liimatainen K."/>
            <person name="Lipzen A."/>
            <person name="Lukacs Z."/>
            <person name="Mihaltcheva S."/>
            <person name="Morgado L.N."/>
            <person name="Niskanen T."/>
            <person name="Noordeloos M.E."/>
            <person name="Ohm R.A."/>
            <person name="Ortiz-Santana B."/>
            <person name="Ovrebo C."/>
            <person name="Racz N."/>
            <person name="Riley R."/>
            <person name="Savchenko A."/>
            <person name="Shiryaev A."/>
            <person name="Soop K."/>
            <person name="Spirin V."/>
            <person name="Szebenyi C."/>
            <person name="Tomsovsky M."/>
            <person name="Tulloss R.E."/>
            <person name="Uehling J."/>
            <person name="Grigoriev I.V."/>
            <person name="Vagvolgyi C."/>
            <person name="Papp T."/>
            <person name="Martin F.M."/>
            <person name="Miettinen O."/>
            <person name="Hibbett D.S."/>
            <person name="Nagy L.G."/>
        </authorList>
    </citation>
    <scope>NUCLEOTIDE SEQUENCE [LARGE SCALE GENOMIC DNA]</scope>
    <source>
        <strain evidence="1 2">NL-1719</strain>
    </source>
</reference>
<evidence type="ECO:0000313" key="1">
    <source>
        <dbReference type="EMBL" id="TFK63378.1"/>
    </source>
</evidence>
<name>A0ACD3ABW6_9AGAR</name>
<dbReference type="Proteomes" id="UP000308600">
    <property type="component" value="Unassembled WGS sequence"/>
</dbReference>
<sequence>MNVGGNHSALHEDVLLCIFEFGIKDNSHLALRLTHISRHWRLLCLSSSILWSNISVVNDYQAWTSSHSVRSKKARNPDFQLLRYYLHHSSTMPLDVLVHIRIPPVTAISDESDTYNGALVFFESLSVRTASGPGLPRGWESLVDLQVEWTRPLKAFERIPWEVRTQQLVGLLQDDTNATPLGGTSIPGHPSPSSIPRTLRLLPKLKKLSIRSHVLDWDRFAPIDLEELHLCDLHDEAKPSHGQIRAILRASQATLEVLSLIDASKPFHVDDEDEDEPAGVNLPSLHAITLGYINPRDLYPLTNYIKVPALTNLTIQNVGGRRFEYSIDGFLRPQERVYFSSTNSLLSRIDSNWGLKNLESVTLQNLQFLFDNTQMPPNPVLDMEAVEALFGDEGDVRMEVDQDNERWQITKAFLPISFWHRCRKLKDLVLIRPDPATLYSLCCPAPSSMSYSPGDGSVLETLKEEDSMDGSWIHTMGRKLLRLPVPHLQSIGLLDISKEDAKSVIGGRKMGLAKYRAQVWSGPNILNTEMNTDDLVQYHTTFL</sequence>
<keyword evidence="2" id="KW-1185">Reference proteome</keyword>
<dbReference type="EMBL" id="ML208526">
    <property type="protein sequence ID" value="TFK63378.1"/>
    <property type="molecule type" value="Genomic_DNA"/>
</dbReference>
<accession>A0ACD3ABW6</accession>
<organism evidence="1 2">
    <name type="scientific">Pluteus cervinus</name>
    <dbReference type="NCBI Taxonomy" id="181527"/>
    <lineage>
        <taxon>Eukaryota</taxon>
        <taxon>Fungi</taxon>
        <taxon>Dikarya</taxon>
        <taxon>Basidiomycota</taxon>
        <taxon>Agaricomycotina</taxon>
        <taxon>Agaricomycetes</taxon>
        <taxon>Agaricomycetidae</taxon>
        <taxon>Agaricales</taxon>
        <taxon>Pluteineae</taxon>
        <taxon>Pluteaceae</taxon>
        <taxon>Pluteus</taxon>
    </lineage>
</organism>
<protein>
    <submittedName>
        <fullName evidence="1">Uncharacterized protein</fullName>
    </submittedName>
</protein>
<evidence type="ECO:0000313" key="2">
    <source>
        <dbReference type="Proteomes" id="UP000308600"/>
    </source>
</evidence>